<dbReference type="RefSeq" id="WP_202858557.1">
    <property type="nucleotide sequence ID" value="NZ_JAEUGD010000066.1"/>
</dbReference>
<dbReference type="EMBL" id="JAEUGD010000066">
    <property type="protein sequence ID" value="MBL6449023.1"/>
    <property type="molecule type" value="Genomic_DNA"/>
</dbReference>
<evidence type="ECO:0000313" key="3">
    <source>
        <dbReference type="Proteomes" id="UP000614216"/>
    </source>
</evidence>
<evidence type="ECO:0000256" key="1">
    <source>
        <dbReference type="SAM" id="SignalP"/>
    </source>
</evidence>
<accession>A0A937G1Z7</accession>
<evidence type="ECO:0000313" key="2">
    <source>
        <dbReference type="EMBL" id="MBL6449023.1"/>
    </source>
</evidence>
<name>A0A937G1Z7_9BACT</name>
<keyword evidence="3" id="KW-1185">Reference proteome</keyword>
<dbReference type="PROSITE" id="PS51257">
    <property type="entry name" value="PROKAR_LIPOPROTEIN"/>
    <property type="match status" value="1"/>
</dbReference>
<organism evidence="2 3">
    <name type="scientific">Fulvivirga marina</name>
    <dbReference type="NCBI Taxonomy" id="2494733"/>
    <lineage>
        <taxon>Bacteria</taxon>
        <taxon>Pseudomonadati</taxon>
        <taxon>Bacteroidota</taxon>
        <taxon>Cytophagia</taxon>
        <taxon>Cytophagales</taxon>
        <taxon>Fulvivirgaceae</taxon>
        <taxon>Fulvivirga</taxon>
    </lineage>
</organism>
<feature type="chain" id="PRO_5036829018" description="SprB repeat-containing protein" evidence="1">
    <location>
        <begin position="26"/>
        <end position="271"/>
    </location>
</feature>
<comment type="caution">
    <text evidence="2">The sequence shown here is derived from an EMBL/GenBank/DDBJ whole genome shotgun (WGS) entry which is preliminary data.</text>
</comment>
<feature type="signal peptide" evidence="1">
    <location>
        <begin position="1"/>
        <end position="25"/>
    </location>
</feature>
<reference evidence="2" key="1">
    <citation type="submission" date="2021-01" db="EMBL/GenBank/DDBJ databases">
        <title>Fulvivirga kasyanovii gen. nov., sp nov., a novel member of the phylum Bacteroidetes isolated from seawater in a mussel farm.</title>
        <authorList>
            <person name="Zhao L.-H."/>
            <person name="Wang Z.-J."/>
        </authorList>
    </citation>
    <scope>NUCLEOTIDE SEQUENCE</scope>
    <source>
        <strain evidence="2">29W222</strain>
    </source>
</reference>
<proteinExistence type="predicted"/>
<keyword evidence="1" id="KW-0732">Signal</keyword>
<sequence>MKRSIRTYCVALSLGLLWLSGCSSEKDPEPVNCADSGLQIEIDNVKNVSDCLAKDGAVTASAQGGQGDLLYSVNGVDFQATGVFSGLSAGNYVVTVRDVNECEVTTSITIGVVGSSLVINSISTTSAGCDSEGGELVVNATGEGQLSYQLDNGTFQSLNTFSGLAAGTYKIVVKDEAGCQVFAQKTIFNGTSYEQQVKEIIITNCAIEGCHNGDQGANLNWNVFANVKEHADNIKKLTQNGDMPPPDSNQSLSQEEKDLIACWVEDGALKN</sequence>
<dbReference type="AlphaFoldDB" id="A0A937G1Z7"/>
<gene>
    <name evidence="2" type="ORF">JMN32_22115</name>
</gene>
<dbReference type="Proteomes" id="UP000614216">
    <property type="component" value="Unassembled WGS sequence"/>
</dbReference>
<evidence type="ECO:0008006" key="4">
    <source>
        <dbReference type="Google" id="ProtNLM"/>
    </source>
</evidence>
<protein>
    <recommendedName>
        <fullName evidence="4">SprB repeat-containing protein</fullName>
    </recommendedName>
</protein>